<protein>
    <submittedName>
        <fullName evidence="3">Phosphotransferase</fullName>
    </submittedName>
</protein>
<dbReference type="Gene3D" id="1.20.1270.170">
    <property type="match status" value="1"/>
</dbReference>
<evidence type="ECO:0000313" key="4">
    <source>
        <dbReference type="Proteomes" id="UP001247754"/>
    </source>
</evidence>
<gene>
    <name evidence="3" type="ORF">RGD00_05445</name>
</gene>
<dbReference type="RefSeq" id="WP_310456281.1">
    <property type="nucleotide sequence ID" value="NZ_JAVKPH010000004.1"/>
</dbReference>
<evidence type="ECO:0000259" key="2">
    <source>
        <dbReference type="Pfam" id="PF01636"/>
    </source>
</evidence>
<dbReference type="EMBL" id="JAVKPH010000004">
    <property type="protein sequence ID" value="MDR5652036.1"/>
    <property type="molecule type" value="Genomic_DNA"/>
</dbReference>
<dbReference type="InterPro" id="IPR011009">
    <property type="entry name" value="Kinase-like_dom_sf"/>
</dbReference>
<dbReference type="Proteomes" id="UP001247754">
    <property type="component" value="Unassembled WGS sequence"/>
</dbReference>
<dbReference type="Gene3D" id="3.30.200.70">
    <property type="match status" value="1"/>
</dbReference>
<proteinExistence type="inferred from homology"/>
<organism evidence="3 4">
    <name type="scientific">Ruixingdingia sedimenti</name>
    <dbReference type="NCBI Taxonomy" id="3073604"/>
    <lineage>
        <taxon>Bacteria</taxon>
        <taxon>Pseudomonadati</taxon>
        <taxon>Pseudomonadota</taxon>
        <taxon>Alphaproteobacteria</taxon>
        <taxon>Rhodobacterales</taxon>
        <taxon>Paracoccaceae</taxon>
        <taxon>Ruixingdingia</taxon>
    </lineage>
</organism>
<dbReference type="PANTHER" id="PTHR21064:SF6">
    <property type="entry name" value="AMINOGLYCOSIDE PHOSPHOTRANSFERASE DOMAIN-CONTAINING PROTEIN"/>
    <property type="match status" value="1"/>
</dbReference>
<dbReference type="PANTHER" id="PTHR21064">
    <property type="entry name" value="AMINOGLYCOSIDE PHOSPHOTRANSFERASE DOMAIN-CONTAINING PROTEIN-RELATED"/>
    <property type="match status" value="1"/>
</dbReference>
<dbReference type="Gene3D" id="1.10.510.10">
    <property type="entry name" value="Transferase(Phosphotransferase) domain 1"/>
    <property type="match status" value="1"/>
</dbReference>
<comment type="caution">
    <text evidence="3">The sequence shown here is derived from an EMBL/GenBank/DDBJ whole genome shotgun (WGS) entry which is preliminary data.</text>
</comment>
<sequence>MAVIDDDFLARTHAGVASLLPEWGLGAGTDLRLLSLSENATFIATDPRDGRRIVLRANRPGYHSLAAIRSELAWITALRQSETVITPAILPLRNGDLVASFDDAGLTRHVVAFEFMEGREPDPDQSLVSGFEILGAISARLHEHARNWDRPADFTRHTWDFESAFGDEPIWGPWRAAIGLTPAGADTIARALDLMKRRLDAYGKDRRRFGVVHTDLRLANLLMRDDEIVVIDFDDMGFSWYVYDFASAISFHELHPIVPQLRAAWLSGYRTVAALDAEDEAMIPTFVMYRRLALTCWIASHSETETARGAGLGDYTKGTVQMAEDYLRSA</sequence>
<accession>A0ABU1F578</accession>
<dbReference type="SUPFAM" id="SSF56112">
    <property type="entry name" value="Protein kinase-like (PK-like)"/>
    <property type="match status" value="1"/>
</dbReference>
<reference evidence="3 4" key="1">
    <citation type="submission" date="2023-09" db="EMBL/GenBank/DDBJ databases">
        <title>Xinfangfangia sedmenti sp. nov., isolated the sedment.</title>
        <authorList>
            <person name="Xu L."/>
        </authorList>
    </citation>
    <scope>NUCLEOTIDE SEQUENCE [LARGE SCALE GENOMIC DNA]</scope>
    <source>
        <strain evidence="3 4">LG-4</strain>
    </source>
</reference>
<comment type="similarity">
    <text evidence="1">Belongs to the pseudomonas-type ThrB family.</text>
</comment>
<feature type="domain" description="Aminoglycoside phosphotransferase" evidence="2">
    <location>
        <begin position="37"/>
        <end position="273"/>
    </location>
</feature>
<dbReference type="Pfam" id="PF01636">
    <property type="entry name" value="APH"/>
    <property type="match status" value="1"/>
</dbReference>
<evidence type="ECO:0000256" key="1">
    <source>
        <dbReference type="ARBA" id="ARBA00038240"/>
    </source>
</evidence>
<keyword evidence="4" id="KW-1185">Reference proteome</keyword>
<dbReference type="InterPro" id="IPR002575">
    <property type="entry name" value="Aminoglycoside_PTrfase"/>
</dbReference>
<dbReference type="InterPro" id="IPR050249">
    <property type="entry name" value="Pseudomonas-type_ThrB"/>
</dbReference>
<evidence type="ECO:0000313" key="3">
    <source>
        <dbReference type="EMBL" id="MDR5652036.1"/>
    </source>
</evidence>
<name>A0ABU1F578_9RHOB</name>